<dbReference type="InterPro" id="IPR044925">
    <property type="entry name" value="His-Me_finger_sf"/>
</dbReference>
<dbReference type="GO" id="GO:0004518">
    <property type="term" value="F:nuclease activity"/>
    <property type="evidence" value="ECO:0007669"/>
    <property type="project" value="UniProtKB-KW"/>
</dbReference>
<comment type="caution">
    <text evidence="5">The sequence shown here is derived from an EMBL/GenBank/DDBJ whole genome shotgun (WGS) entry which is preliminary data.</text>
</comment>
<dbReference type="PANTHER" id="PTHR33607:SF2">
    <property type="entry name" value="ENDONUCLEASE-1"/>
    <property type="match status" value="1"/>
</dbReference>
<organism evidence="5 6">
    <name type="scientific">Rossellomorea vietnamensis</name>
    <dbReference type="NCBI Taxonomy" id="218284"/>
    <lineage>
        <taxon>Bacteria</taxon>
        <taxon>Bacillati</taxon>
        <taxon>Bacillota</taxon>
        <taxon>Bacilli</taxon>
        <taxon>Bacillales</taxon>
        <taxon>Bacillaceae</taxon>
        <taxon>Rossellomorea</taxon>
    </lineage>
</organism>
<dbReference type="Pfam" id="PF19886">
    <property type="entry name" value="DUF6359"/>
    <property type="match status" value="1"/>
</dbReference>
<sequence>MVRNKYIGIAMVFLSFLIGGCSLTENQSFKTTQDSLLTIEETIAKEEGKEVTAQGYIIGQPVSDSTVMGEGFSNDYAVAIADDKEEKDPRNMIFVQITAEFRESFGLQSNPSLVGKKITVTGQRESYFAHPGLKTISSIELTSTEENPERGNDEEETADPPEINDSYYESASGKTGEELKDVLHEIIDDHRTLSYDEVWDALRKTDEDPNNSENVLLFYTGRSQSKFLNGGGADEWNREHVWAKSHGRFGTAKGAGTDLHHLRPTDTTVNSSRSNLDFDNGGSPHKEAEGNFSDNDSWEPRDEVKGDTARMLFYMALRYEGDDGELDLELNDKVENGSNPFHGKVSVLLEWHSMDPVDERERKRNNLIYEEYQGNRNPFIDHPEWAEMIW</sequence>
<feature type="compositionally biased region" description="Polar residues" evidence="3">
    <location>
        <begin position="265"/>
        <end position="277"/>
    </location>
</feature>
<dbReference type="PANTHER" id="PTHR33607">
    <property type="entry name" value="ENDONUCLEASE-1"/>
    <property type="match status" value="1"/>
</dbReference>
<dbReference type="RefSeq" id="WP_148944937.1">
    <property type="nucleotide sequence ID" value="NZ_JBNIKK010000011.1"/>
</dbReference>
<evidence type="ECO:0000256" key="1">
    <source>
        <dbReference type="ARBA" id="ARBA00022722"/>
    </source>
</evidence>
<dbReference type="PROSITE" id="PS51257">
    <property type="entry name" value="PROKAR_LIPOPROTEIN"/>
    <property type="match status" value="1"/>
</dbReference>
<evidence type="ECO:0000256" key="2">
    <source>
        <dbReference type="ARBA" id="ARBA00022801"/>
    </source>
</evidence>
<dbReference type="InterPro" id="IPR045939">
    <property type="entry name" value="YhcR_N"/>
</dbReference>
<keyword evidence="1" id="KW-0540">Nuclease</keyword>
<dbReference type="Pfam" id="PF04231">
    <property type="entry name" value="Endonuclease_1"/>
    <property type="match status" value="1"/>
</dbReference>
<evidence type="ECO:0000313" key="6">
    <source>
        <dbReference type="Proteomes" id="UP000323317"/>
    </source>
</evidence>
<dbReference type="EMBL" id="VTEH01000001">
    <property type="protein sequence ID" value="TYR77314.1"/>
    <property type="molecule type" value="Genomic_DNA"/>
</dbReference>
<name>A0A5D4KJ50_9BACI</name>
<proteinExistence type="predicted"/>
<protein>
    <submittedName>
        <fullName evidence="5">Ribonuclease</fullName>
    </submittedName>
</protein>
<evidence type="ECO:0000259" key="4">
    <source>
        <dbReference type="Pfam" id="PF19886"/>
    </source>
</evidence>
<reference evidence="5 6" key="1">
    <citation type="submission" date="2019-08" db="EMBL/GenBank/DDBJ databases">
        <title>Bacillus genomes from the desert of Cuatro Cienegas, Coahuila.</title>
        <authorList>
            <person name="Olmedo-Alvarez G."/>
        </authorList>
    </citation>
    <scope>NUCLEOTIDE SEQUENCE [LARGE SCALE GENOMIC DNA]</scope>
    <source>
        <strain evidence="5 6">CH40_1T</strain>
    </source>
</reference>
<feature type="region of interest" description="Disordered" evidence="3">
    <location>
        <begin position="253"/>
        <end position="301"/>
    </location>
</feature>
<evidence type="ECO:0000256" key="3">
    <source>
        <dbReference type="SAM" id="MobiDB-lite"/>
    </source>
</evidence>
<dbReference type="Proteomes" id="UP000323317">
    <property type="component" value="Unassembled WGS sequence"/>
</dbReference>
<dbReference type="AlphaFoldDB" id="A0A5D4KJ50"/>
<dbReference type="GO" id="GO:0016787">
    <property type="term" value="F:hydrolase activity"/>
    <property type="evidence" value="ECO:0007669"/>
    <property type="project" value="UniProtKB-KW"/>
</dbReference>
<accession>A0A5D4KJ50</accession>
<dbReference type="SUPFAM" id="SSF54060">
    <property type="entry name" value="His-Me finger endonucleases"/>
    <property type="match status" value="1"/>
</dbReference>
<gene>
    <name evidence="5" type="ORF">FZC79_00375</name>
</gene>
<feature type="region of interest" description="Disordered" evidence="3">
    <location>
        <begin position="138"/>
        <end position="174"/>
    </location>
</feature>
<keyword evidence="2" id="KW-0378">Hydrolase</keyword>
<feature type="domain" description="Endonuclease YhcR N-terminal" evidence="4">
    <location>
        <begin position="37"/>
        <end position="141"/>
    </location>
</feature>
<dbReference type="InterPro" id="IPR007346">
    <property type="entry name" value="Endonuclease-I"/>
</dbReference>
<evidence type="ECO:0000313" key="5">
    <source>
        <dbReference type="EMBL" id="TYR77314.1"/>
    </source>
</evidence>